<keyword evidence="12" id="KW-1185">Reference proteome</keyword>
<proteinExistence type="inferred from homology"/>
<evidence type="ECO:0000256" key="2">
    <source>
        <dbReference type="ARBA" id="ARBA00022448"/>
    </source>
</evidence>
<name>A0ABX6EUT9_KLUMA</name>
<dbReference type="CDD" id="cd09251">
    <property type="entry name" value="AP-2_Mu2_Cterm"/>
    <property type="match status" value="1"/>
</dbReference>
<evidence type="ECO:0000259" key="10">
    <source>
        <dbReference type="PROSITE" id="PS51072"/>
    </source>
</evidence>
<dbReference type="PRINTS" id="PR00314">
    <property type="entry name" value="CLATHRINADPT"/>
</dbReference>
<feature type="domain" description="MHD" evidence="10">
    <location>
        <begin position="195"/>
        <end position="480"/>
    </location>
</feature>
<dbReference type="InterPro" id="IPR036168">
    <property type="entry name" value="AP2_Mu_C_sf"/>
</dbReference>
<sequence length="481" mass="54434">MINALFVFSANGELLVCKLIKDHIKRSISDVFKTQVINDPHVRSPILTLGSTTFHHIIREGANSLPMWLVAVSRGNVDSSMIWEYLNKLYQLMEVYGINDEDVLREEFMVLYEILDITLENGIPQTTDLAQIVPRVSKKPVNDANASFKPSDIDDFLSNSNILRSSRLIKRASSSMALSTLPECPWRPDGLRYKKNEVYLDINENISLLVGKDGSIIKSYVEGSVDCVSHLSGMPVCELGLNDSYQSNSSNNFTDSDTEQSLMEMMVEYDVKNKKAIPNAAAKSVPLQDCQFHQCVQLARYETDHVIRFVPPDGSFQLMKYRVADNINIPFSVLPSVEIVNQSTVYYKITLRSLFPSNVIAKDVTMKIPVPQTTLKCDFYVSGGRCQYDSTEKCIVWKYSKYNGSTESTITAKAIIPSTSHDLADLLRWSRPPISLKFEIVMFSNSGLVVKHLKCQEPQLNYQPVKWIKYISHSGAYEIRY</sequence>
<gene>
    <name evidence="11" type="primary">APM4</name>
    <name evidence="11" type="ORF">FIM1_684</name>
</gene>
<keyword evidence="3" id="KW-0254">Endocytosis</keyword>
<comment type="similarity">
    <text evidence="9">Belongs to the adaptor complexes medium subunit family.</text>
</comment>
<dbReference type="InterPro" id="IPR028565">
    <property type="entry name" value="MHD"/>
</dbReference>
<dbReference type="SUPFAM" id="SSF49447">
    <property type="entry name" value="Second domain of Mu2 adaptin subunit (ap50) of ap2 adaptor"/>
    <property type="match status" value="1"/>
</dbReference>
<evidence type="ECO:0000256" key="1">
    <source>
        <dbReference type="ARBA" id="ARBA00004156"/>
    </source>
</evidence>
<evidence type="ECO:0000313" key="11">
    <source>
        <dbReference type="EMBL" id="QGN14033.1"/>
    </source>
</evidence>
<dbReference type="InterPro" id="IPR001392">
    <property type="entry name" value="Clathrin_mu"/>
</dbReference>
<dbReference type="InterPro" id="IPR043532">
    <property type="entry name" value="AP2_Mu_N"/>
</dbReference>
<keyword evidence="5" id="KW-0472">Membrane</keyword>
<evidence type="ECO:0000256" key="9">
    <source>
        <dbReference type="PIRNR" id="PIRNR005992"/>
    </source>
</evidence>
<keyword evidence="4 9" id="KW-0653">Protein transport</keyword>
<dbReference type="SUPFAM" id="SSF64356">
    <property type="entry name" value="SNARE-like"/>
    <property type="match status" value="1"/>
</dbReference>
<keyword evidence="2 9" id="KW-0813">Transport</keyword>
<organism evidence="11 12">
    <name type="scientific">Kluyveromyces marxianus</name>
    <name type="common">Yeast</name>
    <name type="synonym">Candida kefyr</name>
    <dbReference type="NCBI Taxonomy" id="4911"/>
    <lineage>
        <taxon>Eukaryota</taxon>
        <taxon>Fungi</taxon>
        <taxon>Dikarya</taxon>
        <taxon>Ascomycota</taxon>
        <taxon>Saccharomycotina</taxon>
        <taxon>Saccharomycetes</taxon>
        <taxon>Saccharomycetales</taxon>
        <taxon>Saccharomycetaceae</taxon>
        <taxon>Kluyveromyces</taxon>
    </lineage>
</organism>
<evidence type="ECO:0000256" key="3">
    <source>
        <dbReference type="ARBA" id="ARBA00022583"/>
    </source>
</evidence>
<evidence type="ECO:0000313" key="12">
    <source>
        <dbReference type="Proteomes" id="UP000422736"/>
    </source>
</evidence>
<evidence type="ECO:0000256" key="7">
    <source>
        <dbReference type="ARBA" id="ARBA00023329"/>
    </source>
</evidence>
<dbReference type="Gene3D" id="2.60.40.1170">
    <property type="entry name" value="Mu homology domain, subdomain B"/>
    <property type="match status" value="2"/>
</dbReference>
<evidence type="ECO:0000256" key="5">
    <source>
        <dbReference type="ARBA" id="ARBA00023136"/>
    </source>
</evidence>
<dbReference type="InterPro" id="IPR050431">
    <property type="entry name" value="Adaptor_comp_med_subunit"/>
</dbReference>
<dbReference type="PIRSF" id="PIRSF005992">
    <property type="entry name" value="Clathrin_mu"/>
    <property type="match status" value="1"/>
</dbReference>
<dbReference type="PANTHER" id="PTHR10529">
    <property type="entry name" value="AP COMPLEX SUBUNIT MU"/>
    <property type="match status" value="1"/>
</dbReference>
<dbReference type="InterPro" id="IPR011012">
    <property type="entry name" value="Longin-like_dom_sf"/>
</dbReference>
<accession>A0ABX6EUT9</accession>
<dbReference type="CDD" id="cd14836">
    <property type="entry name" value="AP2_Mu_N"/>
    <property type="match status" value="1"/>
</dbReference>
<dbReference type="Pfam" id="PF00928">
    <property type="entry name" value="Adap_comp_sub"/>
    <property type="match status" value="1"/>
</dbReference>
<dbReference type="Proteomes" id="UP000422736">
    <property type="component" value="Chromosome 1"/>
</dbReference>
<keyword evidence="7" id="KW-0968">Cytoplasmic vesicle</keyword>
<evidence type="ECO:0000256" key="8">
    <source>
        <dbReference type="ARBA" id="ARBA00037878"/>
    </source>
</evidence>
<evidence type="ECO:0000256" key="4">
    <source>
        <dbReference type="ARBA" id="ARBA00022927"/>
    </source>
</evidence>
<evidence type="ECO:0000256" key="6">
    <source>
        <dbReference type="ARBA" id="ARBA00023176"/>
    </source>
</evidence>
<dbReference type="Gene3D" id="3.30.450.60">
    <property type="match status" value="1"/>
</dbReference>
<protein>
    <submittedName>
        <fullName evidence="11">AP-2 complex subunit mu</fullName>
    </submittedName>
</protein>
<comment type="subcellular location">
    <subcellularLocation>
        <location evidence="1">Cytoplasmic vesicle membrane</location>
    </subcellularLocation>
    <subcellularLocation>
        <location evidence="8">Membrane</location>
        <location evidence="8">Coated pit</location>
    </subcellularLocation>
</comment>
<dbReference type="InterPro" id="IPR043512">
    <property type="entry name" value="Mu2_C"/>
</dbReference>
<keyword evidence="6" id="KW-0168">Coated pit</keyword>
<reference evidence="11 12" key="1">
    <citation type="submission" date="2016-03" db="EMBL/GenBank/DDBJ databases">
        <title>How can Kluyveromyces marxianus grow so fast - potential evolutionary course in Saccharomyces Complex revealed by comparative genomics.</title>
        <authorList>
            <person name="Mo W."/>
            <person name="Lu W."/>
            <person name="Yang X."/>
            <person name="Qi J."/>
            <person name="Lv H."/>
        </authorList>
    </citation>
    <scope>NUCLEOTIDE SEQUENCE [LARGE SCALE GENOMIC DNA]</scope>
    <source>
        <strain evidence="11 12">FIM1</strain>
    </source>
</reference>
<dbReference type="EMBL" id="CP015054">
    <property type="protein sequence ID" value="QGN14033.1"/>
    <property type="molecule type" value="Genomic_DNA"/>
</dbReference>
<dbReference type="PROSITE" id="PS51072">
    <property type="entry name" value="MHD"/>
    <property type="match status" value="1"/>
</dbReference>